<sequence length="62" mass="6602">MSPDPVSPHPVDPDPEAAVTRHWSGRLLDAGLRQHGTGTDTEPPHPADFPSAQPSCPPEDAR</sequence>
<evidence type="ECO:0000256" key="1">
    <source>
        <dbReference type="SAM" id="MobiDB-lite"/>
    </source>
</evidence>
<protein>
    <submittedName>
        <fullName evidence="2">Uncharacterized protein</fullName>
    </submittedName>
</protein>
<accession>A0ABN2Y1A2</accession>
<name>A0ABN2Y1A2_9ACTN</name>
<dbReference type="RefSeq" id="WP_344557573.1">
    <property type="nucleotide sequence ID" value="NZ_BAAANS010000064.1"/>
</dbReference>
<reference evidence="2 3" key="1">
    <citation type="journal article" date="2019" name="Int. J. Syst. Evol. Microbiol.">
        <title>The Global Catalogue of Microorganisms (GCM) 10K type strain sequencing project: providing services to taxonomists for standard genome sequencing and annotation.</title>
        <authorList>
            <consortium name="The Broad Institute Genomics Platform"/>
            <consortium name="The Broad Institute Genome Sequencing Center for Infectious Disease"/>
            <person name="Wu L."/>
            <person name="Ma J."/>
        </authorList>
    </citation>
    <scope>NUCLEOTIDE SEQUENCE [LARGE SCALE GENOMIC DNA]</scope>
    <source>
        <strain evidence="2 3">JCM 14559</strain>
    </source>
</reference>
<evidence type="ECO:0000313" key="2">
    <source>
        <dbReference type="EMBL" id="GAA2118717.1"/>
    </source>
</evidence>
<proteinExistence type="predicted"/>
<dbReference type="Proteomes" id="UP001500897">
    <property type="component" value="Unassembled WGS sequence"/>
</dbReference>
<evidence type="ECO:0000313" key="3">
    <source>
        <dbReference type="Proteomes" id="UP001500897"/>
    </source>
</evidence>
<keyword evidence="3" id="KW-1185">Reference proteome</keyword>
<comment type="caution">
    <text evidence="2">The sequence shown here is derived from an EMBL/GenBank/DDBJ whole genome shotgun (WGS) entry which is preliminary data.</text>
</comment>
<feature type="region of interest" description="Disordered" evidence="1">
    <location>
        <begin position="28"/>
        <end position="62"/>
    </location>
</feature>
<gene>
    <name evidence="2" type="ORF">GCM10009759_66220</name>
</gene>
<dbReference type="EMBL" id="BAAANS010000064">
    <property type="protein sequence ID" value="GAA2118717.1"/>
    <property type="molecule type" value="Genomic_DNA"/>
</dbReference>
<organism evidence="2 3">
    <name type="scientific">Kitasatospora saccharophila</name>
    <dbReference type="NCBI Taxonomy" id="407973"/>
    <lineage>
        <taxon>Bacteria</taxon>
        <taxon>Bacillati</taxon>
        <taxon>Actinomycetota</taxon>
        <taxon>Actinomycetes</taxon>
        <taxon>Kitasatosporales</taxon>
        <taxon>Streptomycetaceae</taxon>
        <taxon>Kitasatospora</taxon>
    </lineage>
</organism>